<evidence type="ECO:0000313" key="1">
    <source>
        <dbReference type="EMBL" id="KYR00798.1"/>
    </source>
</evidence>
<reference evidence="1 2" key="1">
    <citation type="submission" date="2015-12" db="EMBL/GenBank/DDBJ databases">
        <title>Dictyostelia acquired genes for synthesis and detection of signals that induce cell-type specialization by lateral gene transfer from prokaryotes.</title>
        <authorList>
            <person name="Gloeckner G."/>
            <person name="Schaap P."/>
        </authorList>
    </citation>
    <scope>NUCLEOTIDE SEQUENCE [LARGE SCALE GENOMIC DNA]</scope>
    <source>
        <strain evidence="1 2">TK</strain>
    </source>
</reference>
<gene>
    <name evidence="1" type="ORF">DLAC_02851</name>
</gene>
<organism evidence="1 2">
    <name type="scientific">Tieghemostelium lacteum</name>
    <name type="common">Slime mold</name>
    <name type="synonym">Dictyostelium lacteum</name>
    <dbReference type="NCBI Taxonomy" id="361077"/>
    <lineage>
        <taxon>Eukaryota</taxon>
        <taxon>Amoebozoa</taxon>
        <taxon>Evosea</taxon>
        <taxon>Eumycetozoa</taxon>
        <taxon>Dictyostelia</taxon>
        <taxon>Dictyosteliales</taxon>
        <taxon>Raperosteliaceae</taxon>
        <taxon>Tieghemostelium</taxon>
    </lineage>
</organism>
<dbReference type="InParanoid" id="A0A152A3H8"/>
<protein>
    <submittedName>
        <fullName evidence="1">Uncharacterized protein</fullName>
    </submittedName>
</protein>
<evidence type="ECO:0000313" key="2">
    <source>
        <dbReference type="Proteomes" id="UP000076078"/>
    </source>
</evidence>
<proteinExistence type="predicted"/>
<accession>A0A152A3H8</accession>
<dbReference type="EMBL" id="LODT01000013">
    <property type="protein sequence ID" value="KYR00798.1"/>
    <property type="molecule type" value="Genomic_DNA"/>
</dbReference>
<keyword evidence="2" id="KW-1185">Reference proteome</keyword>
<dbReference type="STRING" id="361077.A0A152A3H8"/>
<dbReference type="SUPFAM" id="SSF48452">
    <property type="entry name" value="TPR-like"/>
    <property type="match status" value="2"/>
</dbReference>
<dbReference type="AlphaFoldDB" id="A0A152A3H8"/>
<dbReference type="Proteomes" id="UP000076078">
    <property type="component" value="Unassembled WGS sequence"/>
</dbReference>
<dbReference type="InterPro" id="IPR011990">
    <property type="entry name" value="TPR-like_helical_dom_sf"/>
</dbReference>
<name>A0A152A3H8_TIELA</name>
<sequence>MLLFRKSKLLSLNSPKLHNIFNTTTKNLQTINCVFGNSNFRDFHRYYSSTTKQELSTFSNENDFFKYIKNELKLLLDNKELDNLYDFNKKSNDLLKVISNRQSDGTKHKELIDTISKLKFNANRNSQGWVSFQEIQNIRVDQPKNVEVLKWLITYWGKRNPRVSAELCFDLFKLDPNELLKTPSIVNNIIDHLSKSYKIDIGKHFFNSELESIEQYYMIGKCLVYIENDDDYDYYSRSKDCLTKVQSLYLENQDVQYKPLFDDTHRLLIILDSYTNYFVSTFYQYLPNTRFSDINDIIESAHRHYQLHSNDENMLDIYNAIENKFKEGNEKSKEMDIVHYEKSKFISNIVRNRDGCMSPPEPFDYQALTEAENNNDKETVAILVRKRLQKLSNSYRGNEVTVYPFYMGFSNRGLKEMGHEITNGLPTHLVMLREYSRQLAHMDTSKFSDEQKEYSSLFQRSFKFMEPFMEKILKEDNIEENPWIFNYTEILVDIEPAQLYVQSEISDAYEKLQERNDFMSVLKTVETLENHLFHRTDMVETVLLRGVMSYQKGDYKEAGDKFIEFIDTCKKQELSSSYHVKPMLSYLIDCLRHQKRDSEIDHYVHWYISLNPTDIVFNNSLLEIFVMATFPNDKSEQILLDFLKSGYEPNNIDIYDYLAKICRNQEKYNDALNYIEHGLKHLKQTENYKNKLQDLLMNKADILGLINTNNWKEKIQLYKKALSVDETSDSCAIIHLKIAETAFSIDNNKLALKHSSIAIKILEETLNNSPNPQVKDNLIGAFSHYATALNSTGRYNEAFLVCKSAMKIISTMPNSEFANDLFMAGFIGGFRKCVNVSLSVENFYFMTLKELDIDELILEADRNDCKSIEESKSTFYMVLDIIKSLQIPYGTVKESIYQEFLNDFQESVQFAILSINFCTDYSPSIQSYSNNSSAALALVITILHTDHN</sequence>
<comment type="caution">
    <text evidence="1">The sequence shown here is derived from an EMBL/GenBank/DDBJ whole genome shotgun (WGS) entry which is preliminary data.</text>
</comment>
<dbReference type="Gene3D" id="1.25.40.10">
    <property type="entry name" value="Tetratricopeptide repeat domain"/>
    <property type="match status" value="1"/>
</dbReference>